<dbReference type="GO" id="GO:0004553">
    <property type="term" value="F:hydrolase activity, hydrolyzing O-glycosyl compounds"/>
    <property type="evidence" value="ECO:0007669"/>
    <property type="project" value="UniProtKB-ARBA"/>
</dbReference>
<dbReference type="InterPro" id="IPR013320">
    <property type="entry name" value="ConA-like_dom_sf"/>
</dbReference>
<dbReference type="SUPFAM" id="SSF49899">
    <property type="entry name" value="Concanavalin A-like lectins/glucanases"/>
    <property type="match status" value="1"/>
</dbReference>
<name>A0A2Z4IHM6_9BACT</name>
<organism evidence="2 3">
    <name type="scientific">Echinicola strongylocentroti</name>
    <dbReference type="NCBI Taxonomy" id="1795355"/>
    <lineage>
        <taxon>Bacteria</taxon>
        <taxon>Pseudomonadati</taxon>
        <taxon>Bacteroidota</taxon>
        <taxon>Cytophagia</taxon>
        <taxon>Cytophagales</taxon>
        <taxon>Cyclobacteriaceae</taxon>
        <taxon>Echinicola</taxon>
    </lineage>
</organism>
<dbReference type="OrthoDB" id="9770043at2"/>
<proteinExistence type="predicted"/>
<sequence length="234" mass="26804">MKKITYLLLLAMIGHSTLEAQEIPANFQLLYEQSFDNITALEEFEMTDPKAWKISGKSQDLSLEIHQQSEYSPRVRSPFNIAIIRDRLFGSFVLEADLQQTGKEYGHRDLCLFFGMKDPANFYYVHIASIPDPHAHNIFLVNDEPRVAIGKTVSDGVDWGATDEWHKVKIVRDIEKGSIEVYFDDMSTPIMQTEDHHFNIGHIGFGTFDDVGKFDNIKIWGPEELAEPMDFFGN</sequence>
<evidence type="ECO:0000313" key="3">
    <source>
        <dbReference type="Proteomes" id="UP000248688"/>
    </source>
</evidence>
<dbReference type="Gene3D" id="2.60.120.560">
    <property type="entry name" value="Exo-inulinase, domain 1"/>
    <property type="match status" value="1"/>
</dbReference>
<feature type="signal peptide" evidence="1">
    <location>
        <begin position="1"/>
        <end position="20"/>
    </location>
</feature>
<accession>A0A2Z4IHM6</accession>
<reference evidence="2 3" key="1">
    <citation type="submission" date="2018-06" db="EMBL/GenBank/DDBJ databases">
        <title>Echinicola strongylocentroti sp. nov., isolated from a sea urchin Strongylocentrotus intermedius.</title>
        <authorList>
            <person name="Bae S.S."/>
        </authorList>
    </citation>
    <scope>NUCLEOTIDE SEQUENCE [LARGE SCALE GENOMIC DNA]</scope>
    <source>
        <strain evidence="2 3">MEBiC08714</strain>
    </source>
</reference>
<dbReference type="EMBL" id="CP030041">
    <property type="protein sequence ID" value="AWW29998.1"/>
    <property type="molecule type" value="Genomic_DNA"/>
</dbReference>
<dbReference type="Proteomes" id="UP000248688">
    <property type="component" value="Chromosome"/>
</dbReference>
<dbReference type="GO" id="GO:0005975">
    <property type="term" value="P:carbohydrate metabolic process"/>
    <property type="evidence" value="ECO:0007669"/>
    <property type="project" value="UniProtKB-ARBA"/>
</dbReference>
<keyword evidence="3" id="KW-1185">Reference proteome</keyword>
<dbReference type="KEGG" id="est:DN752_07595"/>
<protein>
    <submittedName>
        <fullName evidence="2">Uncharacterized protein</fullName>
    </submittedName>
</protein>
<dbReference type="AlphaFoldDB" id="A0A2Z4IHM6"/>
<keyword evidence="1" id="KW-0732">Signal</keyword>
<dbReference type="RefSeq" id="WP_112783395.1">
    <property type="nucleotide sequence ID" value="NZ_CP030041.1"/>
</dbReference>
<evidence type="ECO:0000256" key="1">
    <source>
        <dbReference type="SAM" id="SignalP"/>
    </source>
</evidence>
<feature type="chain" id="PRO_5016324920" evidence="1">
    <location>
        <begin position="21"/>
        <end position="234"/>
    </location>
</feature>
<gene>
    <name evidence="2" type="ORF">DN752_07595</name>
</gene>
<evidence type="ECO:0000313" key="2">
    <source>
        <dbReference type="EMBL" id="AWW29998.1"/>
    </source>
</evidence>